<dbReference type="InterPro" id="IPR024726">
    <property type="entry name" value="FhuF_C"/>
</dbReference>
<gene>
    <name evidence="2" type="ORF">C1I98_14155</name>
</gene>
<dbReference type="Pfam" id="PF11575">
    <property type="entry name" value="FhuF_C"/>
    <property type="match status" value="1"/>
</dbReference>
<keyword evidence="3" id="KW-1185">Reference proteome</keyword>
<dbReference type="EMBL" id="POUA01000093">
    <property type="protein sequence ID" value="PZG46668.1"/>
    <property type="molecule type" value="Genomic_DNA"/>
</dbReference>
<feature type="domain" description="Ferric siderophore reductase C-terminal" evidence="1">
    <location>
        <begin position="199"/>
        <end position="219"/>
    </location>
</feature>
<proteinExistence type="predicted"/>
<dbReference type="AlphaFoldDB" id="A0A2W2HAX7"/>
<dbReference type="Proteomes" id="UP000248544">
    <property type="component" value="Unassembled WGS sequence"/>
</dbReference>
<name>A0A2W2HAX7_9ACTN</name>
<accession>A0A2W2HAX7</accession>
<evidence type="ECO:0000313" key="2">
    <source>
        <dbReference type="EMBL" id="PZG46668.1"/>
    </source>
</evidence>
<evidence type="ECO:0000259" key="1">
    <source>
        <dbReference type="Pfam" id="PF11575"/>
    </source>
</evidence>
<protein>
    <submittedName>
        <fullName evidence="2">Iron reductase</fullName>
    </submittedName>
</protein>
<organism evidence="2 3">
    <name type="scientific">Spongiactinospora gelatinilytica</name>
    <dbReference type="NCBI Taxonomy" id="2666298"/>
    <lineage>
        <taxon>Bacteria</taxon>
        <taxon>Bacillati</taxon>
        <taxon>Actinomycetota</taxon>
        <taxon>Actinomycetes</taxon>
        <taxon>Streptosporangiales</taxon>
        <taxon>Streptosporangiaceae</taxon>
        <taxon>Spongiactinospora</taxon>
    </lineage>
</organism>
<reference evidence="2 3" key="1">
    <citation type="submission" date="2018-01" db="EMBL/GenBank/DDBJ databases">
        <title>Draft genome sequence of Sphaerisporangium sp. 7K107.</title>
        <authorList>
            <person name="Sahin N."/>
            <person name="Saygin H."/>
            <person name="Ay H."/>
        </authorList>
    </citation>
    <scope>NUCLEOTIDE SEQUENCE [LARGE SCALE GENOMIC DNA]</scope>
    <source>
        <strain evidence="2 3">7K107</strain>
    </source>
</reference>
<dbReference type="GO" id="GO:0051537">
    <property type="term" value="F:2 iron, 2 sulfur cluster binding"/>
    <property type="evidence" value="ECO:0007669"/>
    <property type="project" value="InterPro"/>
</dbReference>
<evidence type="ECO:0000313" key="3">
    <source>
        <dbReference type="Proteomes" id="UP000248544"/>
    </source>
</evidence>
<comment type="caution">
    <text evidence="2">The sequence shown here is derived from an EMBL/GenBank/DDBJ whole genome shotgun (WGS) entry which is preliminary data.</text>
</comment>
<dbReference type="RefSeq" id="WP_111167639.1">
    <property type="nucleotide sequence ID" value="NZ_POUA01000093.1"/>
</dbReference>
<sequence length="243" mass="25213">MESLHAALAEVAGYGAFFALRVGGEDAAWHSVREDYARGFADLVAATAARHGTRELRVGASIAQLGHAARLWSPVLGTTLAHGVVPDLSRLDRADDGPALRLTTLACRPAGPPEQAAGLLYDVVVRGHLEPLAAGLRVKVAPGLLYGNAASALAEAARAVVAARPDLTDPATRLTTALLAYGGLAGKGAIIAPGLEFRRTTCCLYYRAPGGSKCGDCALLGEPAVRRPRRDAGRRRPPAGSAR</sequence>